<protein>
    <submittedName>
        <fullName evidence="2">Lactonase family protein</fullName>
    </submittedName>
</protein>
<dbReference type="InterPro" id="IPR015943">
    <property type="entry name" value="WD40/YVTN_repeat-like_dom_sf"/>
</dbReference>
<dbReference type="OrthoDB" id="9790815at2"/>
<evidence type="ECO:0000313" key="2">
    <source>
        <dbReference type="EMBL" id="RKQ34750.1"/>
    </source>
</evidence>
<comment type="similarity">
    <text evidence="1">Belongs to the cycloisomerase 2 family.</text>
</comment>
<dbReference type="GO" id="GO:0017057">
    <property type="term" value="F:6-phosphogluconolactonase activity"/>
    <property type="evidence" value="ECO:0007669"/>
    <property type="project" value="TreeGrafter"/>
</dbReference>
<keyword evidence="3" id="KW-1185">Reference proteome</keyword>
<evidence type="ECO:0000313" key="3">
    <source>
        <dbReference type="Proteomes" id="UP000269301"/>
    </source>
</evidence>
<organism evidence="2 3">
    <name type="scientific">Oceanobacillus halophilus</name>
    <dbReference type="NCBI Taxonomy" id="930130"/>
    <lineage>
        <taxon>Bacteria</taxon>
        <taxon>Bacillati</taxon>
        <taxon>Bacillota</taxon>
        <taxon>Bacilli</taxon>
        <taxon>Bacillales</taxon>
        <taxon>Bacillaceae</taxon>
        <taxon>Oceanobacillus</taxon>
    </lineage>
</organism>
<dbReference type="Gene3D" id="2.130.10.10">
    <property type="entry name" value="YVTN repeat-like/Quinoprotein amine dehydrogenase"/>
    <property type="match status" value="1"/>
</dbReference>
<gene>
    <name evidence="2" type="ORF">D8M06_07500</name>
</gene>
<dbReference type="InterPro" id="IPR011048">
    <property type="entry name" value="Haem_d1_sf"/>
</dbReference>
<evidence type="ECO:0000256" key="1">
    <source>
        <dbReference type="ARBA" id="ARBA00005564"/>
    </source>
</evidence>
<dbReference type="Pfam" id="PF10282">
    <property type="entry name" value="Lactonase"/>
    <property type="match status" value="1"/>
</dbReference>
<reference evidence="2 3" key="1">
    <citation type="journal article" date="2016" name="Int. J. Syst. Evol. Microbiol.">
        <title>Oceanobacillus halophilus sp. nov., a novel moderately halophilic bacterium from a hypersaline lake.</title>
        <authorList>
            <person name="Amoozegar M.A."/>
            <person name="Bagheri M."/>
            <person name="Makhdoumi A."/>
            <person name="Nikou M.M."/>
            <person name="Fazeli S.A.S."/>
            <person name="Schumann P."/>
            <person name="Sproer C."/>
            <person name="Sanchez-Porro C."/>
            <person name="Ventosa A."/>
        </authorList>
    </citation>
    <scope>NUCLEOTIDE SEQUENCE [LARGE SCALE GENOMIC DNA]</scope>
    <source>
        <strain evidence="2 3">DSM 23996</strain>
    </source>
</reference>
<dbReference type="EMBL" id="RBZP01000003">
    <property type="protein sequence ID" value="RKQ34750.1"/>
    <property type="molecule type" value="Genomic_DNA"/>
</dbReference>
<dbReference type="PANTHER" id="PTHR30344:SF1">
    <property type="entry name" value="6-PHOSPHOGLUCONOLACTONASE"/>
    <property type="match status" value="1"/>
</dbReference>
<dbReference type="InterPro" id="IPR050282">
    <property type="entry name" value="Cycloisomerase_2"/>
</dbReference>
<dbReference type="AlphaFoldDB" id="A0A495A650"/>
<comment type="caution">
    <text evidence="2">The sequence shown here is derived from an EMBL/GenBank/DDBJ whole genome shotgun (WGS) entry which is preliminary data.</text>
</comment>
<dbReference type="PANTHER" id="PTHR30344">
    <property type="entry name" value="6-PHOSPHOGLUCONOLACTONASE-RELATED"/>
    <property type="match status" value="1"/>
</dbReference>
<dbReference type="FunFam" id="2.130.10.10:FF:000306">
    <property type="entry name" value="3-carboxymuconate cyclase"/>
    <property type="match status" value="1"/>
</dbReference>
<dbReference type="Proteomes" id="UP000269301">
    <property type="component" value="Unassembled WGS sequence"/>
</dbReference>
<proteinExistence type="inferred from homology"/>
<name>A0A495A650_9BACI</name>
<accession>A0A495A650</accession>
<dbReference type="GO" id="GO:0005829">
    <property type="term" value="C:cytosol"/>
    <property type="evidence" value="ECO:0007669"/>
    <property type="project" value="TreeGrafter"/>
</dbReference>
<dbReference type="SUPFAM" id="SSF51004">
    <property type="entry name" value="C-terminal (heme d1) domain of cytochrome cd1-nitrite reductase"/>
    <property type="match status" value="1"/>
</dbReference>
<sequence length="349" mass="38874">MLNMKYTGYIGTYTKRESQGIYSFELDTAERKLTNVRVVAEVNSPTYLKITDDKKYLYSICKEEGDGGVASFTIGENGELTLLNRQLSPGANPCHVNTDQNNRYLFSTNYHKGTVDSYLINPEDGTISPAVSTIQHTGSGPDPRQEKPHVHYAGMTPDEKYLAVADLGSDLLVTYKVNDQGELKEVNRLEVPAGSGPRHIEFHPQLENIAYLVTEFGREVIVLNYDSVDGSFSIVQRVRTVPEDFTENNQGSAIHVSSDGKFVYAGNRGHNSIAVYKTEKNTGKLTLIEITPSEGDWPRDFVLDPSEEFLVVANQESDNLVLFARDKETGQLTLIQKDIHAPEAICLKF</sequence>
<dbReference type="InterPro" id="IPR019405">
    <property type="entry name" value="Lactonase_7-beta_prop"/>
</dbReference>